<evidence type="ECO:0000256" key="1">
    <source>
        <dbReference type="SAM" id="MobiDB-lite"/>
    </source>
</evidence>
<keyword evidence="3" id="KW-1185">Reference proteome</keyword>
<evidence type="ECO:0000313" key="3">
    <source>
        <dbReference type="Proteomes" id="UP000623461"/>
    </source>
</evidence>
<proteinExistence type="predicted"/>
<feature type="region of interest" description="Disordered" evidence="1">
    <location>
        <begin position="1"/>
        <end position="35"/>
    </location>
</feature>
<sequence length="93" mass="10327">MSAEVGGQVADGRGPTRDLTVRDRREHPAPRGGQLWERHGATDAVDRVDRVDRVYRRGRALGAGPVWRGPRARSIFHMASVINSLPIRTEETS</sequence>
<gene>
    <name evidence="2" type="ORF">GCM10009721_21020</name>
</gene>
<evidence type="ECO:0000313" key="2">
    <source>
        <dbReference type="EMBL" id="GGM94504.1"/>
    </source>
</evidence>
<dbReference type="EMBL" id="BMNZ01000003">
    <property type="protein sequence ID" value="GGM94504.1"/>
    <property type="molecule type" value="Genomic_DNA"/>
</dbReference>
<name>A0ABQ2HZL2_9MICO</name>
<comment type="caution">
    <text evidence="2">The sequence shown here is derived from an EMBL/GenBank/DDBJ whole genome shotgun (WGS) entry which is preliminary data.</text>
</comment>
<organism evidence="2 3">
    <name type="scientific">Terrabacter tumescens</name>
    <dbReference type="NCBI Taxonomy" id="60443"/>
    <lineage>
        <taxon>Bacteria</taxon>
        <taxon>Bacillati</taxon>
        <taxon>Actinomycetota</taxon>
        <taxon>Actinomycetes</taxon>
        <taxon>Micrococcales</taxon>
        <taxon>Intrasporangiaceae</taxon>
        <taxon>Terrabacter</taxon>
    </lineage>
</organism>
<dbReference type="Proteomes" id="UP000623461">
    <property type="component" value="Unassembled WGS sequence"/>
</dbReference>
<protein>
    <submittedName>
        <fullName evidence="2">Uncharacterized protein</fullName>
    </submittedName>
</protein>
<feature type="compositionally biased region" description="Basic and acidic residues" evidence="1">
    <location>
        <begin position="14"/>
        <end position="29"/>
    </location>
</feature>
<reference evidence="3" key="1">
    <citation type="journal article" date="2019" name="Int. J. Syst. Evol. Microbiol.">
        <title>The Global Catalogue of Microorganisms (GCM) 10K type strain sequencing project: providing services to taxonomists for standard genome sequencing and annotation.</title>
        <authorList>
            <consortium name="The Broad Institute Genomics Platform"/>
            <consortium name="The Broad Institute Genome Sequencing Center for Infectious Disease"/>
            <person name="Wu L."/>
            <person name="Ma J."/>
        </authorList>
    </citation>
    <scope>NUCLEOTIDE SEQUENCE [LARGE SCALE GENOMIC DNA]</scope>
    <source>
        <strain evidence="3">JCM 1365</strain>
    </source>
</reference>
<accession>A0ABQ2HZL2</accession>